<reference evidence="3" key="1">
    <citation type="submission" date="2017-11" db="EMBL/GenBank/DDBJ databases">
        <title>Genome sequence of Pantoea sp. MSR2.</title>
        <authorList>
            <person name="Nascimento F.X."/>
        </authorList>
    </citation>
    <scope>NUCLEOTIDE SEQUENCE [LARGE SCALE GENOMIC DNA]</scope>
    <source>
        <strain evidence="3">MSR2</strain>
    </source>
</reference>
<dbReference type="SUPFAM" id="SSF46894">
    <property type="entry name" value="C-terminal effector domain of the bipartite response regulators"/>
    <property type="match status" value="1"/>
</dbReference>
<evidence type="ECO:0000313" key="3">
    <source>
        <dbReference type="Proteomes" id="UP000424872"/>
    </source>
</evidence>
<name>A0AAP9H4L4_9GAMM</name>
<evidence type="ECO:0000313" key="2">
    <source>
        <dbReference type="EMBL" id="QGR06543.1"/>
    </source>
</evidence>
<evidence type="ECO:0000313" key="4">
    <source>
        <dbReference type="Proteomes" id="UP001171299"/>
    </source>
</evidence>
<dbReference type="InterPro" id="IPR036388">
    <property type="entry name" value="WH-like_DNA-bd_sf"/>
</dbReference>
<dbReference type="EMBL" id="JAUOOM010000004">
    <property type="protein sequence ID" value="MDO6406146.1"/>
    <property type="molecule type" value="Genomic_DNA"/>
</dbReference>
<dbReference type="RefSeq" id="WP_208725343.1">
    <property type="nucleotide sequence ID" value="NZ_CP024636.1"/>
</dbReference>
<dbReference type="GO" id="GO:0006355">
    <property type="term" value="P:regulation of DNA-templated transcription"/>
    <property type="evidence" value="ECO:0007669"/>
    <property type="project" value="InterPro"/>
</dbReference>
<dbReference type="Proteomes" id="UP000424872">
    <property type="component" value="Chromosome"/>
</dbReference>
<dbReference type="InterPro" id="IPR016032">
    <property type="entry name" value="Sig_transdc_resp-reg_C-effctor"/>
</dbReference>
<sequence length="210" mass="24498">MEMKQGLLIPMQNEQNKNFKDDGEVITISDQLLEMQNSPGIKYSIWPDRNYYLRVGIQAALLDKQHNHLNFNFIFVDFSHYNIKLFSDPHWISHLVKSGSGLILLSDYRMDNLASWWWKNNQRIATVIYSSDCKQSITKKIKDVLIGRWGNGVKPGSLTTLEVEVLNLLSREYTLKDIADSLGIDRKKLYNIRFSLQRKLNGEINKLFLF</sequence>
<dbReference type="EMBL" id="CP024636">
    <property type="protein sequence ID" value="QGR06543.1"/>
    <property type="molecule type" value="Genomic_DNA"/>
</dbReference>
<keyword evidence="4" id="KW-1185">Reference proteome</keyword>
<reference evidence="1" key="3">
    <citation type="submission" date="2023-07" db="EMBL/GenBank/DDBJ databases">
        <title>The extreme plant-growth-promoting properties of Pantoea phytobeneficialis PF55 revealed by functional and genomic analysis.</title>
        <authorList>
            <person name="Nascimento F.X."/>
            <person name="Marcio R.J."/>
        </authorList>
    </citation>
    <scope>NUCLEOTIDE SEQUENCE</scope>
    <source>
        <strain evidence="1">PF55</strain>
    </source>
</reference>
<dbReference type="AlphaFoldDB" id="A0AAP9H4L4"/>
<accession>A0AAP9H4L4</accession>
<dbReference type="GO" id="GO:0003677">
    <property type="term" value="F:DNA binding"/>
    <property type="evidence" value="ECO:0007669"/>
    <property type="project" value="InterPro"/>
</dbReference>
<proteinExistence type="predicted"/>
<dbReference type="Proteomes" id="UP001171299">
    <property type="component" value="Unassembled WGS sequence"/>
</dbReference>
<protein>
    <submittedName>
        <fullName evidence="2">Response regulator receiver protein</fullName>
    </submittedName>
    <submittedName>
        <fullName evidence="1">Response regulator transcription factor</fullName>
    </submittedName>
</protein>
<organism evidence="2 3">
    <name type="scientific">Pantoea phytobeneficialis</name>
    <dbReference type="NCBI Taxonomy" id="2052056"/>
    <lineage>
        <taxon>Bacteria</taxon>
        <taxon>Pseudomonadati</taxon>
        <taxon>Pseudomonadota</taxon>
        <taxon>Gammaproteobacteria</taxon>
        <taxon>Enterobacterales</taxon>
        <taxon>Erwiniaceae</taxon>
        <taxon>Pantoea</taxon>
    </lineage>
</organism>
<dbReference type="Gene3D" id="1.10.10.10">
    <property type="entry name" value="Winged helix-like DNA-binding domain superfamily/Winged helix DNA-binding domain"/>
    <property type="match status" value="1"/>
</dbReference>
<gene>
    <name evidence="2" type="ORF">CTZ24_09015</name>
    <name evidence="1" type="ORF">Q3404_06100</name>
</gene>
<reference evidence="2" key="2">
    <citation type="journal article" date="2020" name="Environ. Microbiol.">
        <title>The extreme plant-growth-promoting properties of Pantoea phytobeneficialis MSR2 revealed by functional and genomic analysis.</title>
        <authorList>
            <person name="Nascimento F.X."/>
            <person name="Hernandez A.G."/>
            <person name="Glick B.R."/>
            <person name="Rossi M.J."/>
        </authorList>
    </citation>
    <scope>NUCLEOTIDE SEQUENCE</scope>
    <source>
        <strain evidence="2">MSR2</strain>
    </source>
</reference>
<evidence type="ECO:0000313" key="1">
    <source>
        <dbReference type="EMBL" id="MDO6406146.1"/>
    </source>
</evidence>
<dbReference type="KEGG" id="ppho:CTZ24_09015"/>